<keyword evidence="2" id="KW-1185">Reference proteome</keyword>
<evidence type="ECO:0000313" key="1">
    <source>
        <dbReference type="EMBL" id="SJL18641.1"/>
    </source>
</evidence>
<name>A0A284SCB0_ARMOS</name>
<dbReference type="Proteomes" id="UP000219338">
    <property type="component" value="Unassembled WGS sequence"/>
</dbReference>
<dbReference type="AlphaFoldDB" id="A0A284SCB0"/>
<dbReference type="OrthoDB" id="10660086at2759"/>
<proteinExistence type="predicted"/>
<organism evidence="1 2">
    <name type="scientific">Armillaria ostoyae</name>
    <name type="common">Armillaria root rot fungus</name>
    <dbReference type="NCBI Taxonomy" id="47428"/>
    <lineage>
        <taxon>Eukaryota</taxon>
        <taxon>Fungi</taxon>
        <taxon>Dikarya</taxon>
        <taxon>Basidiomycota</taxon>
        <taxon>Agaricomycotina</taxon>
        <taxon>Agaricomycetes</taxon>
        <taxon>Agaricomycetidae</taxon>
        <taxon>Agaricales</taxon>
        <taxon>Marasmiineae</taxon>
        <taxon>Physalacriaceae</taxon>
        <taxon>Armillaria</taxon>
    </lineage>
</organism>
<sequence length="180" mass="20585">MPKLYIVDFYLDDSRSAERAVLHNDAKSSELLKGYVPEDDVIPQGHGLPPFSPPTATPFLVLPYFNFRTDQSRFLASYHHLRIHEYTFVRAIPATFFVPADVYSQQERSTLQYTTYTTTLDDFPDPLNINLSRPLDNNELHGCAMLKVIFSPPGIQWTPGQAGRLVGFTLNQFEVRNRSF</sequence>
<gene>
    <name evidence="1" type="ORF">ARMOST_22238</name>
</gene>
<reference evidence="2" key="1">
    <citation type="journal article" date="2017" name="Nat. Ecol. Evol.">
        <title>Genome expansion and lineage-specific genetic innovations in the forest pathogenic fungi Armillaria.</title>
        <authorList>
            <person name="Sipos G."/>
            <person name="Prasanna A.N."/>
            <person name="Walter M.C."/>
            <person name="O'Connor E."/>
            <person name="Balint B."/>
            <person name="Krizsan K."/>
            <person name="Kiss B."/>
            <person name="Hess J."/>
            <person name="Varga T."/>
            <person name="Slot J."/>
            <person name="Riley R."/>
            <person name="Boka B."/>
            <person name="Rigling D."/>
            <person name="Barry K."/>
            <person name="Lee J."/>
            <person name="Mihaltcheva S."/>
            <person name="LaButti K."/>
            <person name="Lipzen A."/>
            <person name="Waldron R."/>
            <person name="Moloney N.M."/>
            <person name="Sperisen C."/>
            <person name="Kredics L."/>
            <person name="Vagvoelgyi C."/>
            <person name="Patrignani A."/>
            <person name="Fitzpatrick D."/>
            <person name="Nagy I."/>
            <person name="Doyle S."/>
            <person name="Anderson J.B."/>
            <person name="Grigoriev I.V."/>
            <person name="Gueldener U."/>
            <person name="Muensterkoetter M."/>
            <person name="Nagy L.G."/>
        </authorList>
    </citation>
    <scope>NUCLEOTIDE SEQUENCE [LARGE SCALE GENOMIC DNA]</scope>
    <source>
        <strain evidence="2">C18/9</strain>
    </source>
</reference>
<evidence type="ECO:0000313" key="2">
    <source>
        <dbReference type="Proteomes" id="UP000219338"/>
    </source>
</evidence>
<protein>
    <submittedName>
        <fullName evidence="1">Uncharacterized protein</fullName>
    </submittedName>
</protein>
<dbReference type="EMBL" id="FUEG01000065">
    <property type="protein sequence ID" value="SJL18641.1"/>
    <property type="molecule type" value="Genomic_DNA"/>
</dbReference>
<accession>A0A284SCB0</accession>